<dbReference type="RefSeq" id="WP_141168143.1">
    <property type="nucleotide sequence ID" value="NZ_VHLH01000038.1"/>
</dbReference>
<reference evidence="3 4" key="1">
    <citation type="submission" date="2019-06" db="EMBL/GenBank/DDBJ databases">
        <authorList>
            <person name="Li M."/>
        </authorList>
    </citation>
    <scope>NUCLEOTIDE SEQUENCE [LARGE SCALE GENOMIC DNA]</scope>
    <source>
        <strain evidence="3 4">BGMRC6574</strain>
    </source>
</reference>
<evidence type="ECO:0000313" key="3">
    <source>
        <dbReference type="EMBL" id="TPW26055.1"/>
    </source>
</evidence>
<gene>
    <name evidence="3" type="ORF">FJU11_16295</name>
</gene>
<feature type="domain" description="BioF2-like acetyltransferase" evidence="2">
    <location>
        <begin position="221"/>
        <end position="350"/>
    </location>
</feature>
<dbReference type="EMBL" id="VHLH01000038">
    <property type="protein sequence ID" value="TPW26055.1"/>
    <property type="molecule type" value="Genomic_DNA"/>
</dbReference>
<dbReference type="SUPFAM" id="SSF55729">
    <property type="entry name" value="Acyl-CoA N-acyltransferases (Nat)"/>
    <property type="match status" value="1"/>
</dbReference>
<sequence length="425" mass="48318">MTETPRFAEHEGSRTHPIHAARPEPVPGTPQTERALPLETPGRTLSIYPARAGYDLQRELDFLTNRAIEPNVFFTGRFLAPAMPRLEDRQIRLLMVRDEDERRSRLRFVMPFSIDRRPAIGLPILRAWANPFAPNGTPIVDREDAAGTLDDLFGGLADAQAGFPGVMVLPQLDLDGPFVRTLRAIALSRGLALAEVQRHSRAVLESTLDGETYLRERLSKHRRNELNRQQRRLEGTGRLTYDVARQPDAVARRLEDFLFLEADGWKGRQRTALINDRYRAAFTREAIANLAEIDAVRIHALDLDGRMIAGMVVFVMGGTAYTWKTAYDEAQGKDSPGALLMRRLTEWQLEDANILRTDSCALPDHPVMDRFWAERATIGTLVVGLTPENDRDVRQVATRYHLYENTRSIARRLRDKVRTIARLQR</sequence>
<feature type="compositionally biased region" description="Basic and acidic residues" evidence="1">
    <location>
        <begin position="1"/>
        <end position="14"/>
    </location>
</feature>
<dbReference type="InterPro" id="IPR038740">
    <property type="entry name" value="BioF2-like_GNAT_dom"/>
</dbReference>
<evidence type="ECO:0000313" key="4">
    <source>
        <dbReference type="Proteomes" id="UP000320314"/>
    </source>
</evidence>
<proteinExistence type="predicted"/>
<dbReference type="InterPro" id="IPR016181">
    <property type="entry name" value="Acyl_CoA_acyltransferase"/>
</dbReference>
<dbReference type="OrthoDB" id="213519at2"/>
<keyword evidence="3" id="KW-0808">Transferase</keyword>
<protein>
    <submittedName>
        <fullName evidence="3">GNAT family N-acetyltransferase</fullName>
    </submittedName>
</protein>
<dbReference type="Gene3D" id="3.40.630.30">
    <property type="match status" value="1"/>
</dbReference>
<feature type="region of interest" description="Disordered" evidence="1">
    <location>
        <begin position="1"/>
        <end position="35"/>
    </location>
</feature>
<dbReference type="AlphaFoldDB" id="A0A506TZA4"/>
<comment type="caution">
    <text evidence="3">The sequence shown here is derived from an EMBL/GenBank/DDBJ whole genome shotgun (WGS) entry which is preliminary data.</text>
</comment>
<accession>A0A506TZA4</accession>
<evidence type="ECO:0000259" key="2">
    <source>
        <dbReference type="Pfam" id="PF13480"/>
    </source>
</evidence>
<name>A0A506TZA4_9HYPH</name>
<dbReference type="Pfam" id="PF13480">
    <property type="entry name" value="Acetyltransf_6"/>
    <property type="match status" value="1"/>
</dbReference>
<dbReference type="GO" id="GO:0016740">
    <property type="term" value="F:transferase activity"/>
    <property type="evidence" value="ECO:0007669"/>
    <property type="project" value="UniProtKB-KW"/>
</dbReference>
<evidence type="ECO:0000256" key="1">
    <source>
        <dbReference type="SAM" id="MobiDB-lite"/>
    </source>
</evidence>
<keyword evidence="4" id="KW-1185">Reference proteome</keyword>
<dbReference type="Proteomes" id="UP000320314">
    <property type="component" value="Unassembled WGS sequence"/>
</dbReference>
<organism evidence="3 4">
    <name type="scientific">Pararhizobium mangrovi</name>
    <dbReference type="NCBI Taxonomy" id="2590452"/>
    <lineage>
        <taxon>Bacteria</taxon>
        <taxon>Pseudomonadati</taxon>
        <taxon>Pseudomonadota</taxon>
        <taxon>Alphaproteobacteria</taxon>
        <taxon>Hyphomicrobiales</taxon>
        <taxon>Rhizobiaceae</taxon>
        <taxon>Rhizobium/Agrobacterium group</taxon>
        <taxon>Pararhizobium</taxon>
    </lineage>
</organism>